<dbReference type="InterPro" id="IPR041465">
    <property type="entry name" value="SfsA_N"/>
</dbReference>
<dbReference type="PANTHER" id="PTHR30545">
    <property type="entry name" value="SUGAR FERMENTATION STIMULATION PROTEIN A"/>
    <property type="match status" value="1"/>
</dbReference>
<dbReference type="Gene3D" id="2.40.50.580">
    <property type="match status" value="1"/>
</dbReference>
<dbReference type="Gene3D" id="3.40.1350.60">
    <property type="match status" value="1"/>
</dbReference>
<dbReference type="InterPro" id="IPR005224">
    <property type="entry name" value="SfsA"/>
</dbReference>
<dbReference type="Pfam" id="PF03749">
    <property type="entry name" value="SfsA"/>
    <property type="match status" value="1"/>
</dbReference>
<dbReference type="KEGG" id="hwc:Hqrw_2143"/>
<dbReference type="Proteomes" id="UP000007954">
    <property type="component" value="Chromosome"/>
</dbReference>
<dbReference type="GO" id="GO:0003677">
    <property type="term" value="F:DNA binding"/>
    <property type="evidence" value="ECO:0007669"/>
    <property type="project" value="UniProtKB-KW"/>
</dbReference>
<reference evidence="3 4" key="1">
    <citation type="journal article" date="2011" name="PLoS ONE">
        <title>Haloquadratum walsbyi: limited diversity in a global pond.</title>
        <authorList>
            <person name="Dyall-Smith M."/>
            <person name="Pfeiffer F."/>
            <person name="Klee K."/>
            <person name="Palm P."/>
            <person name="Gross K."/>
            <person name="Schuster S.C."/>
            <person name="Rampp M."/>
            <person name="Oesterhelt D."/>
        </authorList>
    </citation>
    <scope>NUCLEOTIDE SEQUENCE [LARGE SCALE GENOMIC DNA]</scope>
    <source>
        <strain evidence="4">DSM 16854 / JCM 12705 / C23</strain>
    </source>
</reference>
<evidence type="ECO:0000313" key="4">
    <source>
        <dbReference type="Proteomes" id="UP000007954"/>
    </source>
</evidence>
<dbReference type="OrthoDB" id="34139at2157"/>
<dbReference type="NCBIfam" id="TIGR00230">
    <property type="entry name" value="sfsA"/>
    <property type="match status" value="1"/>
</dbReference>
<keyword evidence="3" id="KW-0238">DNA-binding</keyword>
<organism evidence="3 4">
    <name type="scientific">Haloquadratum walsbyi (strain DSM 16854 / JCM 12705 / C23)</name>
    <dbReference type="NCBI Taxonomy" id="768065"/>
    <lineage>
        <taxon>Archaea</taxon>
        <taxon>Methanobacteriati</taxon>
        <taxon>Methanobacteriota</taxon>
        <taxon>Stenosarchaea group</taxon>
        <taxon>Halobacteria</taxon>
        <taxon>Halobacteriales</taxon>
        <taxon>Haloferacaceae</taxon>
        <taxon>Haloquadratum</taxon>
    </lineage>
</organism>
<proteinExistence type="predicted"/>
<feature type="domain" description="SfsA N-terminal OB" evidence="2">
    <location>
        <begin position="17"/>
        <end position="82"/>
    </location>
</feature>
<evidence type="ECO:0000259" key="1">
    <source>
        <dbReference type="Pfam" id="PF03749"/>
    </source>
</evidence>
<evidence type="ECO:0000259" key="2">
    <source>
        <dbReference type="Pfam" id="PF17746"/>
    </source>
</evidence>
<dbReference type="RefSeq" id="WP_014555767.1">
    <property type="nucleotide sequence ID" value="NC_017459.1"/>
</dbReference>
<dbReference type="HOGENOM" id="CLU_052299_1_0_2"/>
<name>G0LKT4_HALWC</name>
<feature type="domain" description="Sugar fermentation stimulation protein C-terminal" evidence="1">
    <location>
        <begin position="86"/>
        <end position="222"/>
    </location>
</feature>
<dbReference type="GeneID" id="12446878"/>
<sequence>MTRLLTVDAELMTGTIIDRPNRFVVRVRFGDTPERVFLGDPGALEGIVEPGYKILCSPVNDSDRSTDYDAIAVFVGDVCVSVRTTLANDLFESGIRSDAISVFDGYKLEEREPSLPDHGRTDFRLITPNNTTAYVEVKSCTCIDNMIAKFPDRQTERGRRHLRSLQKLHNDGYESHIVFVVQRPDVKRFQPYRDMDPEFADLLANVQESGVEVHAIVTAFEPPHYRLQNNDLSIELN</sequence>
<accession>G0LKT4</accession>
<gene>
    <name evidence="3" type="primary">sfsA</name>
    <name evidence="3" type="ordered locus">Hqrw_2143</name>
</gene>
<dbReference type="InterPro" id="IPR040452">
    <property type="entry name" value="SfsA_C"/>
</dbReference>
<dbReference type="AlphaFoldDB" id="G0LKT4"/>
<dbReference type="EMBL" id="FR746099">
    <property type="protein sequence ID" value="CCC40042.1"/>
    <property type="molecule type" value="Genomic_DNA"/>
</dbReference>
<evidence type="ECO:0000313" key="3">
    <source>
        <dbReference type="EMBL" id="CCC40042.1"/>
    </source>
</evidence>
<protein>
    <submittedName>
        <fullName evidence="3">SfsA family DNA-binding protein</fullName>
    </submittedName>
</protein>
<dbReference type="Pfam" id="PF17746">
    <property type="entry name" value="SfsA_N"/>
    <property type="match status" value="1"/>
</dbReference>
<dbReference type="CDD" id="cd22359">
    <property type="entry name" value="SfsA-like_bacterial"/>
    <property type="match status" value="1"/>
</dbReference>
<dbReference type="PANTHER" id="PTHR30545:SF2">
    <property type="entry name" value="SUGAR FERMENTATION STIMULATION PROTEIN A"/>
    <property type="match status" value="1"/>
</dbReference>